<accession>A0A418WYG2</accession>
<dbReference type="EMBL" id="QYUN01000002">
    <property type="protein sequence ID" value="RJG05279.1"/>
    <property type="molecule type" value="Genomic_DNA"/>
</dbReference>
<protein>
    <recommendedName>
        <fullName evidence="5">Secretion system X translation initiation factor</fullName>
    </recommendedName>
</protein>
<evidence type="ECO:0000313" key="4">
    <source>
        <dbReference type="Proteomes" id="UP000285190"/>
    </source>
</evidence>
<evidence type="ECO:0000313" key="3">
    <source>
        <dbReference type="EMBL" id="RJG05279.1"/>
    </source>
</evidence>
<feature type="signal peptide" evidence="2">
    <location>
        <begin position="1"/>
        <end position="19"/>
    </location>
</feature>
<feature type="compositionally biased region" description="Pro residues" evidence="1">
    <location>
        <begin position="96"/>
        <end position="115"/>
    </location>
</feature>
<dbReference type="OrthoDB" id="8564513at2"/>
<organism evidence="3 4">
    <name type="scientific">Noviherbaspirillum cavernae</name>
    <dbReference type="NCBI Taxonomy" id="2320862"/>
    <lineage>
        <taxon>Bacteria</taxon>
        <taxon>Pseudomonadati</taxon>
        <taxon>Pseudomonadota</taxon>
        <taxon>Betaproteobacteria</taxon>
        <taxon>Burkholderiales</taxon>
        <taxon>Oxalobacteraceae</taxon>
        <taxon>Noviherbaspirillum</taxon>
    </lineage>
</organism>
<feature type="region of interest" description="Disordered" evidence="1">
    <location>
        <begin position="88"/>
        <end position="115"/>
    </location>
</feature>
<evidence type="ECO:0000256" key="2">
    <source>
        <dbReference type="SAM" id="SignalP"/>
    </source>
</evidence>
<reference evidence="3 4" key="1">
    <citation type="submission" date="2018-09" db="EMBL/GenBank/DDBJ databases">
        <authorList>
            <person name="Zhu H."/>
        </authorList>
    </citation>
    <scope>NUCLEOTIDE SEQUENCE [LARGE SCALE GENOMIC DNA]</scope>
    <source>
        <strain evidence="3 4">K2R10-39</strain>
    </source>
</reference>
<feature type="chain" id="PRO_5019421106" description="Secretion system X translation initiation factor" evidence="2">
    <location>
        <begin position="20"/>
        <end position="181"/>
    </location>
</feature>
<sequence length="181" mass="19335">MKRRHFVMFAALAMTAWLALFGDKSPDTGIAEPVTRANKGPPAAGTTFPAQSGIAKQSTRSEPLPDILALQPRETLIGGAHAAISTDGIFTTQSWTPPPPPPPKPPPPPPSAPPLPFAYLGKKIESGVWEVYLAQGDRTHIVQEKAVIDGIYRIDAIKPPTLSLTYLPLTQVQTLTIGVSD</sequence>
<dbReference type="AlphaFoldDB" id="A0A418WYG2"/>
<gene>
    <name evidence="3" type="ORF">D3870_03930</name>
</gene>
<feature type="region of interest" description="Disordered" evidence="1">
    <location>
        <begin position="36"/>
        <end position="63"/>
    </location>
</feature>
<feature type="compositionally biased region" description="Polar residues" evidence="1">
    <location>
        <begin position="48"/>
        <end position="61"/>
    </location>
</feature>
<comment type="caution">
    <text evidence="3">The sequence shown here is derived from an EMBL/GenBank/DDBJ whole genome shotgun (WGS) entry which is preliminary data.</text>
</comment>
<evidence type="ECO:0008006" key="5">
    <source>
        <dbReference type="Google" id="ProtNLM"/>
    </source>
</evidence>
<keyword evidence="4" id="KW-1185">Reference proteome</keyword>
<proteinExistence type="predicted"/>
<evidence type="ECO:0000256" key="1">
    <source>
        <dbReference type="SAM" id="MobiDB-lite"/>
    </source>
</evidence>
<keyword evidence="2" id="KW-0732">Signal</keyword>
<name>A0A418WYG2_9BURK</name>
<dbReference type="Proteomes" id="UP000285190">
    <property type="component" value="Unassembled WGS sequence"/>
</dbReference>